<dbReference type="Pfam" id="PF00330">
    <property type="entry name" value="Aconitase"/>
    <property type="match status" value="1"/>
</dbReference>
<comment type="similarity">
    <text evidence="7">Belongs to the aconitase/IPM isomerase family. LeuC type 2 subfamily.</text>
</comment>
<keyword evidence="1 7" id="KW-0004">4Fe-4S</keyword>
<comment type="catalytic activity">
    <reaction evidence="7">
        <text>(2R,3S)-3-isopropylmalate = (2S)-2-isopropylmalate</text>
        <dbReference type="Rhea" id="RHEA:32287"/>
        <dbReference type="ChEBI" id="CHEBI:1178"/>
        <dbReference type="ChEBI" id="CHEBI:35121"/>
        <dbReference type="EC" id="4.2.1.33"/>
    </reaction>
</comment>
<dbReference type="GO" id="GO:0051539">
    <property type="term" value="F:4 iron, 4 sulfur cluster binding"/>
    <property type="evidence" value="ECO:0007669"/>
    <property type="project" value="UniProtKB-KW"/>
</dbReference>
<keyword evidence="7" id="KW-0100">Branched-chain amino acid biosynthesis</keyword>
<feature type="binding site" evidence="7">
    <location>
        <position position="363"/>
    </location>
    <ligand>
        <name>[4Fe-4S] cluster</name>
        <dbReference type="ChEBI" id="CHEBI:49883"/>
    </ligand>
</feature>
<keyword evidence="7" id="KW-0432">Leucine biosynthesis</keyword>
<gene>
    <name evidence="7" type="primary">leuC</name>
    <name evidence="9" type="ORF">AMJ39_05545</name>
</gene>
<dbReference type="PANTHER" id="PTHR43822:SF22">
    <property type="entry name" value="ISOPROPYLMALATE_CITRAMALATE ISOMERASE LARGE SUBUNIT"/>
    <property type="match status" value="1"/>
</dbReference>
<dbReference type="InterPro" id="IPR001030">
    <property type="entry name" value="Acoase/IPM_deHydtase_lsu_aba"/>
</dbReference>
<evidence type="ECO:0000256" key="2">
    <source>
        <dbReference type="ARBA" id="ARBA00022605"/>
    </source>
</evidence>
<dbReference type="UniPathway" id="UPA00048">
    <property type="reaction ID" value="UER00071"/>
</dbReference>
<sequence>MGMTIIEKILSRASGGEARAGARVWAPIDLAVVRDFGGPNVVLGFQEFTDHGRVFDPDKVAMTFDYQAPAKDTKVANNQRLCREFAKEQGIDKVFDVNEGIGQHVLLEQGLVAPGSVIVGTDSHMNLLGAVGSFATGMGTTDIVAAWYAGRLWFRVPETLKVTVRGQYKSPVSAKDLTLFFLRSVGTDRANFMSIEFTGDTIERLSLAGRLTLASMVTEINGKIGFIAPEGETLAWLRSRCPGTVEAVMPDPGATYADEMILDVGDLEPQIACPHAPDNVKAVSEVAGAPFDSAFIGSCTNGRFEDLQIAAQIISAGGGIAPGIRLVVVPATKEVAREALAAGLYEIFLSHSVMVTNPGCSLCTIGHHGVLGAGDVLLSTSNRNYLGKLGKGSEVYLASPATVAASCVRGRITDPGEFE</sequence>
<dbReference type="GO" id="GO:0003861">
    <property type="term" value="F:3-isopropylmalate dehydratase activity"/>
    <property type="evidence" value="ECO:0007669"/>
    <property type="project" value="UniProtKB-UniRule"/>
</dbReference>
<dbReference type="NCBIfam" id="TIGR02086">
    <property type="entry name" value="IPMI_arch"/>
    <property type="match status" value="1"/>
</dbReference>
<evidence type="ECO:0000259" key="8">
    <source>
        <dbReference type="Pfam" id="PF00330"/>
    </source>
</evidence>
<evidence type="ECO:0000313" key="10">
    <source>
        <dbReference type="Proteomes" id="UP000052008"/>
    </source>
</evidence>
<dbReference type="HAMAP" id="MF_01027">
    <property type="entry name" value="LeuC_type2"/>
    <property type="match status" value="1"/>
</dbReference>
<protein>
    <recommendedName>
        <fullName evidence="7">3-isopropylmalate dehydratase large subunit</fullName>
        <ecNumber evidence="7">4.2.1.33</ecNumber>
    </recommendedName>
    <alternativeName>
        <fullName evidence="7">Alpha-IPM isomerase</fullName>
        <shortName evidence="7">IPMI</shortName>
    </alternativeName>
    <alternativeName>
        <fullName evidence="7">Isopropylmalate isomerase</fullName>
    </alternativeName>
</protein>
<keyword evidence="4 7" id="KW-0408">Iron</keyword>
<keyword evidence="5 7" id="KW-0411">Iron-sulfur</keyword>
<comment type="pathway">
    <text evidence="7">Amino-acid biosynthesis; L-leucine biosynthesis; L-leucine from 3-methyl-2-oxobutanoate: step 2/4.</text>
</comment>
<keyword evidence="3 7" id="KW-0479">Metal-binding</keyword>
<evidence type="ECO:0000256" key="1">
    <source>
        <dbReference type="ARBA" id="ARBA00022485"/>
    </source>
</evidence>
<dbReference type="InterPro" id="IPR011826">
    <property type="entry name" value="HAcnase/IPMdehydase_lsu_prok"/>
</dbReference>
<comment type="caution">
    <text evidence="9">The sequence shown here is derived from an EMBL/GenBank/DDBJ whole genome shotgun (WGS) entry which is preliminary data.</text>
</comment>
<dbReference type="PATRIC" id="fig|1703770.3.peg.605"/>
<evidence type="ECO:0000313" key="9">
    <source>
        <dbReference type="EMBL" id="KPJ53192.1"/>
    </source>
</evidence>
<dbReference type="NCBIfam" id="NF001614">
    <property type="entry name" value="PRK00402.1"/>
    <property type="match status" value="1"/>
</dbReference>
<dbReference type="GO" id="GO:0009098">
    <property type="term" value="P:L-leucine biosynthetic process"/>
    <property type="evidence" value="ECO:0007669"/>
    <property type="project" value="UniProtKB-UniRule"/>
</dbReference>
<dbReference type="EC" id="4.2.1.33" evidence="7"/>
<dbReference type="InterPro" id="IPR050067">
    <property type="entry name" value="IPM_dehydratase_rel_enz"/>
</dbReference>
<dbReference type="PANTHER" id="PTHR43822">
    <property type="entry name" value="HOMOACONITASE, MITOCHONDRIAL-RELATED"/>
    <property type="match status" value="1"/>
</dbReference>
<evidence type="ECO:0000256" key="7">
    <source>
        <dbReference type="HAMAP-Rule" id="MF_01027"/>
    </source>
</evidence>
<comment type="cofactor">
    <cofactor evidence="7">
        <name>[4Fe-4S] cluster</name>
        <dbReference type="ChEBI" id="CHEBI:49883"/>
    </cofactor>
    <text evidence="7">Binds 1 [4Fe-4S] cluster per subunit.</text>
</comment>
<dbReference type="SUPFAM" id="SSF53732">
    <property type="entry name" value="Aconitase iron-sulfur domain"/>
    <property type="match status" value="1"/>
</dbReference>
<comment type="function">
    <text evidence="7">Catalyzes the isomerization between 2-isopropylmalate and 3-isopropylmalate, via the formation of 2-isopropylmaleate.</text>
</comment>
<keyword evidence="6 7" id="KW-0456">Lyase</keyword>
<dbReference type="InterPro" id="IPR015931">
    <property type="entry name" value="Acnase/IPM_dHydase_lsu_aba_1/3"/>
</dbReference>
<name>A0A0S7WSR2_UNCT6</name>
<evidence type="ECO:0000256" key="5">
    <source>
        <dbReference type="ARBA" id="ARBA00023014"/>
    </source>
</evidence>
<feature type="binding site" evidence="7">
    <location>
        <position position="299"/>
    </location>
    <ligand>
        <name>[4Fe-4S] cluster</name>
        <dbReference type="ChEBI" id="CHEBI:49883"/>
    </ligand>
</feature>
<dbReference type="EMBL" id="LIZS01000027">
    <property type="protein sequence ID" value="KPJ53192.1"/>
    <property type="molecule type" value="Genomic_DNA"/>
</dbReference>
<dbReference type="GO" id="GO:0046872">
    <property type="term" value="F:metal ion binding"/>
    <property type="evidence" value="ECO:0007669"/>
    <property type="project" value="UniProtKB-KW"/>
</dbReference>
<dbReference type="STRING" id="1703770.AMJ39_05545"/>
<feature type="domain" description="Aconitase/3-isopropylmalate dehydratase large subunit alpha/beta/alpha" evidence="8">
    <location>
        <begin position="28"/>
        <end position="410"/>
    </location>
</feature>
<dbReference type="AlphaFoldDB" id="A0A0S7WSR2"/>
<dbReference type="PRINTS" id="PR00415">
    <property type="entry name" value="ACONITASE"/>
</dbReference>
<reference evidence="9 10" key="1">
    <citation type="journal article" date="2015" name="Microbiome">
        <title>Genomic resolution of linkages in carbon, nitrogen, and sulfur cycling among widespread estuary sediment bacteria.</title>
        <authorList>
            <person name="Baker B.J."/>
            <person name="Lazar C.S."/>
            <person name="Teske A.P."/>
            <person name="Dick G.J."/>
        </authorList>
    </citation>
    <scope>NUCLEOTIDE SEQUENCE [LARGE SCALE GENOMIC DNA]</scope>
    <source>
        <strain evidence="9">DG_24</strain>
    </source>
</reference>
<organism evidence="9 10">
    <name type="scientific">candidate division TA06 bacterium DG_24</name>
    <dbReference type="NCBI Taxonomy" id="1703770"/>
    <lineage>
        <taxon>Bacteria</taxon>
        <taxon>Bacteria division TA06</taxon>
    </lineage>
</organism>
<dbReference type="NCBIfam" id="TIGR01343">
    <property type="entry name" value="hacA_fam"/>
    <property type="match status" value="1"/>
</dbReference>
<accession>A0A0S7WSR2</accession>
<dbReference type="InterPro" id="IPR036008">
    <property type="entry name" value="Aconitase_4Fe-4S_dom"/>
</dbReference>
<keyword evidence="2 7" id="KW-0028">Amino-acid biosynthesis</keyword>
<evidence type="ECO:0000256" key="6">
    <source>
        <dbReference type="ARBA" id="ARBA00023239"/>
    </source>
</evidence>
<evidence type="ECO:0000256" key="4">
    <source>
        <dbReference type="ARBA" id="ARBA00023004"/>
    </source>
</evidence>
<proteinExistence type="inferred from homology"/>
<dbReference type="Proteomes" id="UP000052008">
    <property type="component" value="Unassembled WGS sequence"/>
</dbReference>
<dbReference type="InterPro" id="IPR006251">
    <property type="entry name" value="Homoacnase/IPMdehydase_lsu"/>
</dbReference>
<comment type="subunit">
    <text evidence="7">Heterodimer of LeuC and LeuD.</text>
</comment>
<evidence type="ECO:0000256" key="3">
    <source>
        <dbReference type="ARBA" id="ARBA00022723"/>
    </source>
</evidence>
<feature type="binding site" evidence="7">
    <location>
        <position position="360"/>
    </location>
    <ligand>
        <name>[4Fe-4S] cluster</name>
        <dbReference type="ChEBI" id="CHEBI:49883"/>
    </ligand>
</feature>
<dbReference type="Gene3D" id="3.30.499.10">
    <property type="entry name" value="Aconitase, domain 3"/>
    <property type="match status" value="2"/>
</dbReference>